<organism evidence="9 10">
    <name type="scientific">Bacillus oleivorans</name>
    <dbReference type="NCBI Taxonomy" id="1448271"/>
    <lineage>
        <taxon>Bacteria</taxon>
        <taxon>Bacillati</taxon>
        <taxon>Bacillota</taxon>
        <taxon>Bacilli</taxon>
        <taxon>Bacillales</taxon>
        <taxon>Bacillaceae</taxon>
        <taxon>Bacillus</taxon>
    </lineage>
</organism>
<evidence type="ECO:0000313" key="10">
    <source>
        <dbReference type="Proteomes" id="UP000219546"/>
    </source>
</evidence>
<dbReference type="PANTHER" id="PTHR43302:SF6">
    <property type="entry name" value="ARSENICAL PUMP MEMBRANE PROTEIN-RELATED"/>
    <property type="match status" value="1"/>
</dbReference>
<dbReference type="PANTHER" id="PTHR43302">
    <property type="entry name" value="TRANSPORTER ARSB-RELATED"/>
    <property type="match status" value="1"/>
</dbReference>
<feature type="transmembrane region" description="Helical" evidence="8">
    <location>
        <begin position="144"/>
        <end position="168"/>
    </location>
</feature>
<feature type="transmembrane region" description="Helical" evidence="8">
    <location>
        <begin position="244"/>
        <end position="266"/>
    </location>
</feature>
<feature type="transmembrane region" description="Helical" evidence="8">
    <location>
        <begin position="300"/>
        <end position="319"/>
    </location>
</feature>
<evidence type="ECO:0000256" key="3">
    <source>
        <dbReference type="ARBA" id="ARBA00022475"/>
    </source>
</evidence>
<dbReference type="InterPro" id="IPR000802">
    <property type="entry name" value="Arsenical_pump_ArsB"/>
</dbReference>
<feature type="transmembrane region" description="Helical" evidence="8">
    <location>
        <begin position="120"/>
        <end position="137"/>
    </location>
</feature>
<dbReference type="Proteomes" id="UP000219546">
    <property type="component" value="Unassembled WGS sequence"/>
</dbReference>
<keyword evidence="7 8" id="KW-0472">Membrane</keyword>
<accession>A0A285D4L2</accession>
<dbReference type="EMBL" id="OAOP01000010">
    <property type="protein sequence ID" value="SNX74720.1"/>
    <property type="molecule type" value="Genomic_DNA"/>
</dbReference>
<dbReference type="CDD" id="cd01118">
    <property type="entry name" value="ArsB_permease"/>
    <property type="match status" value="1"/>
</dbReference>
<feature type="transmembrane region" description="Helical" evidence="8">
    <location>
        <begin position="424"/>
        <end position="447"/>
    </location>
</feature>
<feature type="transmembrane region" description="Helical" evidence="8">
    <location>
        <begin position="63"/>
        <end position="86"/>
    </location>
</feature>
<protein>
    <submittedName>
        <fullName evidence="9">Arsenite efflux membrane protein ArsB</fullName>
    </submittedName>
</protein>
<feature type="transmembrane region" description="Helical" evidence="8">
    <location>
        <begin position="6"/>
        <end position="22"/>
    </location>
</feature>
<feature type="transmembrane region" description="Helical" evidence="8">
    <location>
        <begin position="180"/>
        <end position="203"/>
    </location>
</feature>
<proteinExistence type="inferred from homology"/>
<keyword evidence="10" id="KW-1185">Reference proteome</keyword>
<evidence type="ECO:0000256" key="4">
    <source>
        <dbReference type="ARBA" id="ARBA00022692"/>
    </source>
</evidence>
<comment type="similarity">
    <text evidence="2">Belongs to the ArsB family.</text>
</comment>
<evidence type="ECO:0000256" key="5">
    <source>
        <dbReference type="ARBA" id="ARBA00022849"/>
    </source>
</evidence>
<dbReference type="AlphaFoldDB" id="A0A285D4L2"/>
<dbReference type="PRINTS" id="PR00758">
    <property type="entry name" value="ARSENICPUMP"/>
</dbReference>
<dbReference type="GO" id="GO:0015105">
    <property type="term" value="F:arsenite transmembrane transporter activity"/>
    <property type="evidence" value="ECO:0007669"/>
    <property type="project" value="InterPro"/>
</dbReference>
<keyword evidence="4 8" id="KW-0812">Transmembrane</keyword>
<evidence type="ECO:0000256" key="6">
    <source>
        <dbReference type="ARBA" id="ARBA00022989"/>
    </source>
</evidence>
<keyword evidence="3" id="KW-1003">Cell membrane</keyword>
<name>A0A285D4L2_9BACI</name>
<feature type="transmembrane region" description="Helical" evidence="8">
    <location>
        <begin position="98"/>
        <end position="114"/>
    </location>
</feature>
<feature type="transmembrane region" description="Helical" evidence="8">
    <location>
        <begin position="34"/>
        <end position="57"/>
    </location>
</feature>
<sequence>MDNVSISITLFVFLATVLLITWKPRGLNETIPSSISAFILVLFGIVSLGDILAIFNIVSGASITILSTIVMTIVLESIGFFRWVAVNLINKAKGSGKRLYLYVVVLCFLMTVFFNNDGSILITTPIIIQIVKILNLKRHQQIPYLISGALVATAASAPIAISNIANLIALKIVGLTLNSYVAMMFVPSMIGIITITILLYLYFKKDIPVTLPLIEANLSGIKKDRLVPRHPFDTRPSHENVDWWMFRMCILVVVGVRASFFLLTSFGVPMEWIAIVGAIIIVTIRWIRNKTGITDVIKKTPWHILIFALSMYILVYGLGNVGITSIFVEWLKPLVTNDLFGAIFSMGIFLSVLSNLVNNLPAVMIGTITLTEMNVDLRLEQVMYLANIIGSDIGALLTPVGTLATLIWMFILKKNHIHYSWSEYFRVTIIIIPIGLVVSLFSLYLWISWLFI</sequence>
<feature type="transmembrane region" description="Helical" evidence="8">
    <location>
        <begin position="339"/>
        <end position="370"/>
    </location>
</feature>
<evidence type="ECO:0000256" key="8">
    <source>
        <dbReference type="SAM" id="Phobius"/>
    </source>
</evidence>
<feature type="transmembrane region" description="Helical" evidence="8">
    <location>
        <begin position="272"/>
        <end position="288"/>
    </location>
</feature>
<reference evidence="9 10" key="1">
    <citation type="submission" date="2017-08" db="EMBL/GenBank/DDBJ databases">
        <authorList>
            <person name="de Groot N.N."/>
        </authorList>
    </citation>
    <scope>NUCLEOTIDE SEQUENCE [LARGE SCALE GENOMIC DNA]</scope>
    <source>
        <strain evidence="9 10">JC228</strain>
    </source>
</reference>
<keyword evidence="5" id="KW-0059">Arsenical resistance</keyword>
<dbReference type="RefSeq" id="WP_097160091.1">
    <property type="nucleotide sequence ID" value="NZ_JBEPMQ010000011.1"/>
</dbReference>
<keyword evidence="6 8" id="KW-1133">Transmembrane helix</keyword>
<feature type="transmembrane region" description="Helical" evidence="8">
    <location>
        <begin position="382"/>
        <end position="412"/>
    </location>
</feature>
<evidence type="ECO:0000256" key="7">
    <source>
        <dbReference type="ARBA" id="ARBA00023136"/>
    </source>
</evidence>
<evidence type="ECO:0000256" key="2">
    <source>
        <dbReference type="ARBA" id="ARBA00006433"/>
    </source>
</evidence>
<dbReference type="Pfam" id="PF02040">
    <property type="entry name" value="ArsB"/>
    <property type="match status" value="1"/>
</dbReference>
<dbReference type="GO" id="GO:0046685">
    <property type="term" value="P:response to arsenic-containing substance"/>
    <property type="evidence" value="ECO:0007669"/>
    <property type="project" value="UniProtKB-KW"/>
</dbReference>
<evidence type="ECO:0000256" key="1">
    <source>
        <dbReference type="ARBA" id="ARBA00004651"/>
    </source>
</evidence>
<gene>
    <name evidence="9" type="ORF">SAMN05877753_11039</name>
</gene>
<dbReference type="GO" id="GO:0005886">
    <property type="term" value="C:plasma membrane"/>
    <property type="evidence" value="ECO:0007669"/>
    <property type="project" value="UniProtKB-SubCell"/>
</dbReference>
<dbReference type="OrthoDB" id="9774335at2"/>
<comment type="subcellular location">
    <subcellularLocation>
        <location evidence="1">Cell membrane</location>
        <topology evidence="1">Multi-pass membrane protein</topology>
    </subcellularLocation>
</comment>
<evidence type="ECO:0000313" key="9">
    <source>
        <dbReference type="EMBL" id="SNX74720.1"/>
    </source>
</evidence>